<evidence type="ECO:0000313" key="2">
    <source>
        <dbReference type="EMBL" id="MCZ4242701.1"/>
    </source>
</evidence>
<dbReference type="RefSeq" id="WP_269425791.1">
    <property type="nucleotide sequence ID" value="NZ_JAPWGM010000001.1"/>
</dbReference>
<organism evidence="2 3">
    <name type="scientific">Pedobacter punctiformis</name>
    <dbReference type="NCBI Taxonomy" id="3004097"/>
    <lineage>
        <taxon>Bacteria</taxon>
        <taxon>Pseudomonadati</taxon>
        <taxon>Bacteroidota</taxon>
        <taxon>Sphingobacteriia</taxon>
        <taxon>Sphingobacteriales</taxon>
        <taxon>Sphingobacteriaceae</taxon>
        <taxon>Pedobacter</taxon>
    </lineage>
</organism>
<dbReference type="InterPro" id="IPR016181">
    <property type="entry name" value="Acyl_CoA_acyltransferase"/>
</dbReference>
<dbReference type="EMBL" id="JAPWGM010000001">
    <property type="protein sequence ID" value="MCZ4242701.1"/>
    <property type="molecule type" value="Genomic_DNA"/>
</dbReference>
<comment type="caution">
    <text evidence="2">The sequence shown here is derived from an EMBL/GenBank/DDBJ whole genome shotgun (WGS) entry which is preliminary data.</text>
</comment>
<dbReference type="SUPFAM" id="SSF55729">
    <property type="entry name" value="Acyl-CoA N-acyltransferases (Nat)"/>
    <property type="match status" value="1"/>
</dbReference>
<dbReference type="InterPro" id="IPR000182">
    <property type="entry name" value="GNAT_dom"/>
</dbReference>
<reference evidence="2" key="1">
    <citation type="submission" date="2022-12" db="EMBL/GenBank/DDBJ databases">
        <title>Genome sequence of HCMS5-2.</title>
        <authorList>
            <person name="Woo H."/>
        </authorList>
    </citation>
    <scope>NUCLEOTIDE SEQUENCE</scope>
    <source>
        <strain evidence="2">HCMS5-2</strain>
    </source>
</reference>
<proteinExistence type="predicted"/>
<evidence type="ECO:0000313" key="3">
    <source>
        <dbReference type="Proteomes" id="UP001144347"/>
    </source>
</evidence>
<dbReference type="PROSITE" id="PS51186">
    <property type="entry name" value="GNAT"/>
    <property type="match status" value="1"/>
</dbReference>
<dbReference type="Proteomes" id="UP001144347">
    <property type="component" value="Unassembled WGS sequence"/>
</dbReference>
<gene>
    <name evidence="2" type="ORF">O0955_01680</name>
</gene>
<keyword evidence="3" id="KW-1185">Reference proteome</keyword>
<feature type="domain" description="N-acetyltransferase" evidence="1">
    <location>
        <begin position="14"/>
        <end position="172"/>
    </location>
</feature>
<name>A0ABT4L463_9SPHI</name>
<protein>
    <submittedName>
        <fullName evidence="2">GNAT family N-acetyltransferase</fullName>
    </submittedName>
</protein>
<dbReference type="Gene3D" id="3.40.630.30">
    <property type="match status" value="1"/>
</dbReference>
<sequence>MNFELQPVLENELIKMVPLKETDFEVLYQVASDPLVWEQHPNKNRYQREVFQNFFKGAMESNGAFLVLEKATGNVVGSSRYYELDEENKSVAVGYTFIGRDYWGNGHNKAMKKLMFDHAFLFADKIILHIGAQNFRSQKATEKLGAIKVAEQEIAYYGEPTKWNFIYEIKKEDWQKR</sequence>
<dbReference type="Pfam" id="PF13302">
    <property type="entry name" value="Acetyltransf_3"/>
    <property type="match status" value="1"/>
</dbReference>
<accession>A0ABT4L463</accession>
<dbReference type="PANTHER" id="PTHR43610:SF1">
    <property type="entry name" value="N-ACETYLTRANSFERASE DOMAIN-CONTAINING PROTEIN"/>
    <property type="match status" value="1"/>
</dbReference>
<dbReference type="PANTHER" id="PTHR43610">
    <property type="entry name" value="BLL6696 PROTEIN"/>
    <property type="match status" value="1"/>
</dbReference>
<evidence type="ECO:0000259" key="1">
    <source>
        <dbReference type="PROSITE" id="PS51186"/>
    </source>
</evidence>